<dbReference type="PANTHER" id="PTHR33179:SF4">
    <property type="entry name" value="VQ MOTIF-CONTAINING PROTEIN"/>
    <property type="match status" value="1"/>
</dbReference>
<feature type="compositionally biased region" description="Polar residues" evidence="1">
    <location>
        <begin position="103"/>
        <end position="121"/>
    </location>
</feature>
<dbReference type="PANTHER" id="PTHR33179">
    <property type="entry name" value="VQ MOTIF-CONTAINING PROTEIN"/>
    <property type="match status" value="1"/>
</dbReference>
<protein>
    <recommendedName>
        <fullName evidence="2">VQ domain-containing protein</fullName>
    </recommendedName>
</protein>
<feature type="compositionally biased region" description="Low complexity" evidence="1">
    <location>
        <begin position="1"/>
        <end position="14"/>
    </location>
</feature>
<feature type="domain" description="VQ" evidence="2">
    <location>
        <begin position="163"/>
        <end position="190"/>
    </location>
</feature>
<dbReference type="InterPro" id="IPR008889">
    <property type="entry name" value="VQ"/>
</dbReference>
<dbReference type="AlphaFoldDB" id="A0ABD3JZK7"/>
<evidence type="ECO:0000313" key="3">
    <source>
        <dbReference type="EMBL" id="KAL3733175.1"/>
    </source>
</evidence>
<name>A0ABD3JZK7_EUCGL</name>
<feature type="compositionally biased region" description="Basic residues" evidence="1">
    <location>
        <begin position="150"/>
        <end position="162"/>
    </location>
</feature>
<feature type="region of interest" description="Disordered" evidence="1">
    <location>
        <begin position="378"/>
        <end position="411"/>
    </location>
</feature>
<feature type="region of interest" description="Disordered" evidence="1">
    <location>
        <begin position="93"/>
        <end position="166"/>
    </location>
</feature>
<comment type="caution">
    <text evidence="3">The sequence shown here is derived from an EMBL/GenBank/DDBJ whole genome shotgun (WGS) entry which is preliminary data.</text>
</comment>
<dbReference type="InterPro" id="IPR039609">
    <property type="entry name" value="VQ_15/22"/>
</dbReference>
<feature type="compositionally biased region" description="Basic and acidic residues" evidence="1">
    <location>
        <begin position="138"/>
        <end position="149"/>
    </location>
</feature>
<gene>
    <name evidence="3" type="ORF">ACJRO7_022665</name>
</gene>
<reference evidence="3 4" key="1">
    <citation type="submission" date="2024-11" db="EMBL/GenBank/DDBJ databases">
        <title>Chromosome-level genome assembly of Eucalyptus globulus Labill. provides insights into its genome evolution.</title>
        <authorList>
            <person name="Li X."/>
        </authorList>
    </citation>
    <scope>NUCLEOTIDE SEQUENCE [LARGE SCALE GENOMIC DNA]</scope>
    <source>
        <strain evidence="3">CL2024</strain>
        <tissue evidence="3">Fresh tender leaves</tissue>
    </source>
</reference>
<evidence type="ECO:0000313" key="4">
    <source>
        <dbReference type="Proteomes" id="UP001634007"/>
    </source>
</evidence>
<feature type="compositionally biased region" description="Low complexity" evidence="1">
    <location>
        <begin position="125"/>
        <end position="135"/>
    </location>
</feature>
<sequence>MDSGNSGSMQSSSGGEEDYDDSKAESSPPVLLNSPSAHTNNIGPFSSSHSSFPYFHQNNHLPSLYDSASTFVPTYTHQNPNLATTHFDLGMFRADPRSDTVPGPSSSSQGMLLAQGASQGQPYPASSSSSLQAQLVHEAPRLGRDDRAKPARNPRKRTRASRRAPTTVLTTDTTNFRAMVQEFTGFPAPPFSGPRKLDLFGGASSIGPLFHPLRPSAQKLDANIVSNTISHLTTSIANNFRNTGSHSVSPSTFQLNLQKQPQNPLTLQNNVLTFPSLAHDPLSAPNILSGFSLNSQGNMGGAATSSEKELTMSPANFNPNWPDGLVSHENTARTSEGGWREGGRSNGGKELEQLRSFNETNYGNSSQSFNGCKLNYSASSSSEFHNDKSLDNSNVSARGEGRVDYWISPSD</sequence>
<accession>A0ABD3JZK7</accession>
<feature type="region of interest" description="Disordered" evidence="1">
    <location>
        <begin position="1"/>
        <end position="42"/>
    </location>
</feature>
<dbReference type="Proteomes" id="UP001634007">
    <property type="component" value="Unassembled WGS sequence"/>
</dbReference>
<proteinExistence type="predicted"/>
<keyword evidence="4" id="KW-1185">Reference proteome</keyword>
<evidence type="ECO:0000259" key="2">
    <source>
        <dbReference type="Pfam" id="PF05678"/>
    </source>
</evidence>
<feature type="compositionally biased region" description="Basic and acidic residues" evidence="1">
    <location>
        <begin position="338"/>
        <end position="349"/>
    </location>
</feature>
<dbReference type="EMBL" id="JBJKBG010000006">
    <property type="protein sequence ID" value="KAL3733175.1"/>
    <property type="molecule type" value="Genomic_DNA"/>
</dbReference>
<feature type="region of interest" description="Disordered" evidence="1">
    <location>
        <begin position="318"/>
        <end position="349"/>
    </location>
</feature>
<organism evidence="3 4">
    <name type="scientific">Eucalyptus globulus</name>
    <name type="common">Tasmanian blue gum</name>
    <dbReference type="NCBI Taxonomy" id="34317"/>
    <lineage>
        <taxon>Eukaryota</taxon>
        <taxon>Viridiplantae</taxon>
        <taxon>Streptophyta</taxon>
        <taxon>Embryophyta</taxon>
        <taxon>Tracheophyta</taxon>
        <taxon>Spermatophyta</taxon>
        <taxon>Magnoliopsida</taxon>
        <taxon>eudicotyledons</taxon>
        <taxon>Gunneridae</taxon>
        <taxon>Pentapetalae</taxon>
        <taxon>rosids</taxon>
        <taxon>malvids</taxon>
        <taxon>Myrtales</taxon>
        <taxon>Myrtaceae</taxon>
        <taxon>Myrtoideae</taxon>
        <taxon>Eucalypteae</taxon>
        <taxon>Eucalyptus</taxon>
    </lineage>
</organism>
<feature type="compositionally biased region" description="Polar residues" evidence="1">
    <location>
        <begin position="33"/>
        <end position="42"/>
    </location>
</feature>
<dbReference type="Pfam" id="PF05678">
    <property type="entry name" value="VQ"/>
    <property type="match status" value="1"/>
</dbReference>
<evidence type="ECO:0000256" key="1">
    <source>
        <dbReference type="SAM" id="MobiDB-lite"/>
    </source>
</evidence>